<sequence length="198" mass="21956">ISEELPCDVKASYTCFWDISTKFRKVVEDTGNVLSAACSIAKELPTENKCESLYMGCMDEEKNQFLTMESGYASLLNITANNRTCTSGGYQRGCDDSSGMKNCTETGIEAAFSTFEEQVYSKQRSAARFRNCFLDTVADCYSIQNVGRALRMLRVVNAIVDINSPLNFTLNSDSSSKNTVDTLAISIISFMWLTLSFT</sequence>
<protein>
    <submittedName>
        <fullName evidence="1">Uncharacterized protein</fullName>
    </submittedName>
</protein>
<dbReference type="EMBL" id="JARKHS020013805">
    <property type="protein sequence ID" value="KAK8775716.1"/>
    <property type="molecule type" value="Genomic_DNA"/>
</dbReference>
<reference evidence="1 2" key="1">
    <citation type="journal article" date="2023" name="Arcadia Sci">
        <title>De novo assembly of a long-read Amblyomma americanum tick genome.</title>
        <authorList>
            <person name="Chou S."/>
            <person name="Poskanzer K.E."/>
            <person name="Rollins M."/>
            <person name="Thuy-Boun P.S."/>
        </authorList>
    </citation>
    <scope>NUCLEOTIDE SEQUENCE [LARGE SCALE GENOMIC DNA]</scope>
    <source>
        <strain evidence="1">F_SG_1</strain>
        <tissue evidence="1">Salivary glands</tissue>
    </source>
</reference>
<keyword evidence="2" id="KW-1185">Reference proteome</keyword>
<proteinExistence type="predicted"/>
<dbReference type="AlphaFoldDB" id="A0AAQ4ELV8"/>
<name>A0AAQ4ELV8_AMBAM</name>
<comment type="caution">
    <text evidence="1">The sequence shown here is derived from an EMBL/GenBank/DDBJ whole genome shotgun (WGS) entry which is preliminary data.</text>
</comment>
<evidence type="ECO:0000313" key="1">
    <source>
        <dbReference type="EMBL" id="KAK8775716.1"/>
    </source>
</evidence>
<gene>
    <name evidence="1" type="ORF">V5799_030939</name>
</gene>
<dbReference type="Proteomes" id="UP001321473">
    <property type="component" value="Unassembled WGS sequence"/>
</dbReference>
<feature type="non-terminal residue" evidence="1">
    <location>
        <position position="1"/>
    </location>
</feature>
<evidence type="ECO:0000313" key="2">
    <source>
        <dbReference type="Proteomes" id="UP001321473"/>
    </source>
</evidence>
<organism evidence="1 2">
    <name type="scientific">Amblyomma americanum</name>
    <name type="common">Lone star tick</name>
    <dbReference type="NCBI Taxonomy" id="6943"/>
    <lineage>
        <taxon>Eukaryota</taxon>
        <taxon>Metazoa</taxon>
        <taxon>Ecdysozoa</taxon>
        <taxon>Arthropoda</taxon>
        <taxon>Chelicerata</taxon>
        <taxon>Arachnida</taxon>
        <taxon>Acari</taxon>
        <taxon>Parasitiformes</taxon>
        <taxon>Ixodida</taxon>
        <taxon>Ixodoidea</taxon>
        <taxon>Ixodidae</taxon>
        <taxon>Amblyomminae</taxon>
        <taxon>Amblyomma</taxon>
    </lineage>
</organism>
<accession>A0AAQ4ELV8</accession>